<keyword evidence="2 6" id="KW-0808">Transferase</keyword>
<dbReference type="InterPro" id="IPR050858">
    <property type="entry name" value="Mal-CoA-ACP_Trans/PKS_FabD"/>
</dbReference>
<name>A0A1T4THP4_9ACTN</name>
<dbReference type="SMART" id="SM00827">
    <property type="entry name" value="PKS_AT"/>
    <property type="match status" value="1"/>
</dbReference>
<organism evidence="6 7">
    <name type="scientific">Marinactinospora thermotolerans DSM 45154</name>
    <dbReference type="NCBI Taxonomy" id="1122192"/>
    <lineage>
        <taxon>Bacteria</taxon>
        <taxon>Bacillati</taxon>
        <taxon>Actinomycetota</taxon>
        <taxon>Actinomycetes</taxon>
        <taxon>Streptosporangiales</taxon>
        <taxon>Nocardiopsidaceae</taxon>
        <taxon>Marinactinospora</taxon>
    </lineage>
</organism>
<dbReference type="InterPro" id="IPR016035">
    <property type="entry name" value="Acyl_Trfase/lysoPLipase"/>
</dbReference>
<evidence type="ECO:0000256" key="2">
    <source>
        <dbReference type="ARBA" id="ARBA00022679"/>
    </source>
</evidence>
<keyword evidence="7" id="KW-1185">Reference proteome</keyword>
<proteinExistence type="predicted"/>
<dbReference type="GO" id="GO:0006633">
    <property type="term" value="P:fatty acid biosynthetic process"/>
    <property type="evidence" value="ECO:0007669"/>
    <property type="project" value="TreeGrafter"/>
</dbReference>
<dbReference type="GO" id="GO:0004314">
    <property type="term" value="F:[acyl-carrier-protein] S-malonyltransferase activity"/>
    <property type="evidence" value="ECO:0007669"/>
    <property type="project" value="UniProtKB-EC"/>
</dbReference>
<dbReference type="Pfam" id="PF21124">
    <property type="entry name" value="VinK_C"/>
    <property type="match status" value="1"/>
</dbReference>
<dbReference type="STRING" id="1122192.SAMN02745673_05025"/>
<protein>
    <recommendedName>
        <fullName evidence="1">[acyl-carrier-protein] S-malonyltransferase</fullName>
        <ecNumber evidence="1">2.3.1.39</ecNumber>
    </recommendedName>
</protein>
<dbReference type="SUPFAM" id="SSF52151">
    <property type="entry name" value="FabD/lysophospholipase-like"/>
    <property type="match status" value="1"/>
</dbReference>
<accession>A0A1T4THP4</accession>
<evidence type="ECO:0000256" key="1">
    <source>
        <dbReference type="ARBA" id="ARBA00013258"/>
    </source>
</evidence>
<sequence length="311" mass="33827">MGFSMGLQTAVVFPGMGPSRTPETVAFMRDVPEARRLVAIADDVLGYRLLDRFQAAGDDYAEAVQVAFMVNSLALADWAHREYGIAPAACAGPSFGGRAAAVYSGALTAEEGIGLAALLARITSEYFSTEHTDVVTHSFVRVPADALRGILAELDERSEWYDVACVIDHDFTMLSLRESQVEWLQQRVRSLGGLSLYTMRPPMHSAAFAGLRERAEKAMTDLSFADPRLPVIDDHDGATLTTGEEVRTMLLDTFVRALRWPDVVAALSRMGVRGVCVCGQDALFGRVPVTRDNFKVLPVTPTLVARRMAAG</sequence>
<dbReference type="PANTHER" id="PTHR42681">
    <property type="entry name" value="MALONYL-COA-ACYL CARRIER PROTEIN TRANSACYLASE, MITOCHONDRIAL"/>
    <property type="match status" value="1"/>
</dbReference>
<dbReference type="RefSeq" id="WP_235001217.1">
    <property type="nucleotide sequence ID" value="NZ_FUWS01000026.1"/>
</dbReference>
<dbReference type="AlphaFoldDB" id="A0A1T4THP4"/>
<gene>
    <name evidence="6" type="ORF">SAMN02745673_05025</name>
</gene>
<dbReference type="EC" id="2.3.1.39" evidence="1"/>
<dbReference type="InterPro" id="IPR049416">
    <property type="entry name" value="VinK-like_small"/>
</dbReference>
<comment type="catalytic activity">
    <reaction evidence="4">
        <text>holo-[ACP] + malonyl-CoA = malonyl-[ACP] + CoA</text>
        <dbReference type="Rhea" id="RHEA:41792"/>
        <dbReference type="Rhea" id="RHEA-COMP:9623"/>
        <dbReference type="Rhea" id="RHEA-COMP:9685"/>
        <dbReference type="ChEBI" id="CHEBI:57287"/>
        <dbReference type="ChEBI" id="CHEBI:57384"/>
        <dbReference type="ChEBI" id="CHEBI:64479"/>
        <dbReference type="ChEBI" id="CHEBI:78449"/>
        <dbReference type="EC" id="2.3.1.39"/>
    </reaction>
</comment>
<reference evidence="6 7" key="1">
    <citation type="submission" date="2017-02" db="EMBL/GenBank/DDBJ databases">
        <authorList>
            <person name="Peterson S.W."/>
        </authorList>
    </citation>
    <scope>NUCLEOTIDE SEQUENCE [LARGE SCALE GENOMIC DNA]</scope>
    <source>
        <strain evidence="6 7">DSM 45154</strain>
    </source>
</reference>
<dbReference type="InterPro" id="IPR014043">
    <property type="entry name" value="Acyl_transferase_dom"/>
</dbReference>
<evidence type="ECO:0000256" key="4">
    <source>
        <dbReference type="ARBA" id="ARBA00048462"/>
    </source>
</evidence>
<dbReference type="InterPro" id="IPR001227">
    <property type="entry name" value="Ac_transferase_dom_sf"/>
</dbReference>
<dbReference type="Gene3D" id="3.30.70.250">
    <property type="entry name" value="Malonyl-CoA ACP transacylase, ACP-binding"/>
    <property type="match status" value="1"/>
</dbReference>
<evidence type="ECO:0000313" key="7">
    <source>
        <dbReference type="Proteomes" id="UP000190637"/>
    </source>
</evidence>
<evidence type="ECO:0000313" key="6">
    <source>
        <dbReference type="EMBL" id="SKA40005.1"/>
    </source>
</evidence>
<keyword evidence="3" id="KW-0012">Acyltransferase</keyword>
<evidence type="ECO:0000256" key="3">
    <source>
        <dbReference type="ARBA" id="ARBA00023315"/>
    </source>
</evidence>
<dbReference type="Gene3D" id="3.40.366.10">
    <property type="entry name" value="Malonyl-Coenzyme A Acyl Carrier Protein, domain 2"/>
    <property type="match status" value="1"/>
</dbReference>
<evidence type="ECO:0000259" key="5">
    <source>
        <dbReference type="SMART" id="SM00827"/>
    </source>
</evidence>
<dbReference type="Proteomes" id="UP000190637">
    <property type="component" value="Unassembled WGS sequence"/>
</dbReference>
<dbReference type="EMBL" id="FUWS01000026">
    <property type="protein sequence ID" value="SKA40005.1"/>
    <property type="molecule type" value="Genomic_DNA"/>
</dbReference>
<feature type="domain" description="Malonyl-CoA:ACP transacylase (MAT)" evidence="5">
    <location>
        <begin position="12"/>
        <end position="270"/>
    </location>
</feature>
<dbReference type="PANTHER" id="PTHR42681:SF1">
    <property type="entry name" value="MALONYL-COA-ACYL CARRIER PROTEIN TRANSACYLASE, MITOCHONDRIAL"/>
    <property type="match status" value="1"/>
</dbReference>